<dbReference type="PANTHER" id="PTHR43537:SF24">
    <property type="entry name" value="GLUCONATE OPERON TRANSCRIPTIONAL REPRESSOR"/>
    <property type="match status" value="1"/>
</dbReference>
<proteinExistence type="predicted"/>
<organism evidence="5 6">
    <name type="scientific">Arthrobacter subterraneus</name>
    <dbReference type="NCBI Taxonomy" id="335973"/>
    <lineage>
        <taxon>Bacteria</taxon>
        <taxon>Bacillati</taxon>
        <taxon>Actinomycetota</taxon>
        <taxon>Actinomycetes</taxon>
        <taxon>Micrococcales</taxon>
        <taxon>Micrococcaceae</taxon>
        <taxon>Arthrobacter</taxon>
    </lineage>
</organism>
<dbReference type="Pfam" id="PF07729">
    <property type="entry name" value="FCD"/>
    <property type="match status" value="1"/>
</dbReference>
<sequence length="231" mass="24955">MKAYRTVLGWVEQEITEGRLHIGERLPPERSIAQRLNVSRTSVREAIRVLEAMGMARSGVGSGPDAGTLITADPSTPFTSAMRLHFATSHLPAGDIVQTRLLLEAWAVEHIDAASPFLDSARVLLVAMDDPALEAERFLELDAEFHVALAQAAGNVLISTMMGSLRDAIGQYTLDMISNLSDWGATAARLRSEHHAILGAVLTGNPSEASRLVTAHIEGYYREAGFPSRVG</sequence>
<dbReference type="PROSITE" id="PS50949">
    <property type="entry name" value="HTH_GNTR"/>
    <property type="match status" value="1"/>
</dbReference>
<dbReference type="Gene3D" id="1.20.120.530">
    <property type="entry name" value="GntR ligand-binding domain-like"/>
    <property type="match status" value="1"/>
</dbReference>
<dbReference type="RefSeq" id="WP_090584275.1">
    <property type="nucleotide sequence ID" value="NZ_FNDT01000001.1"/>
</dbReference>
<evidence type="ECO:0000313" key="6">
    <source>
        <dbReference type="Proteomes" id="UP000199258"/>
    </source>
</evidence>
<dbReference type="CDD" id="cd07377">
    <property type="entry name" value="WHTH_GntR"/>
    <property type="match status" value="1"/>
</dbReference>
<gene>
    <name evidence="5" type="ORF">SAMN04488693_101390</name>
</gene>
<evidence type="ECO:0000256" key="2">
    <source>
        <dbReference type="ARBA" id="ARBA00023125"/>
    </source>
</evidence>
<dbReference type="InterPro" id="IPR036388">
    <property type="entry name" value="WH-like_DNA-bd_sf"/>
</dbReference>
<dbReference type="SUPFAM" id="SSF46785">
    <property type="entry name" value="Winged helix' DNA-binding domain"/>
    <property type="match status" value="1"/>
</dbReference>
<dbReference type="GO" id="GO:0003700">
    <property type="term" value="F:DNA-binding transcription factor activity"/>
    <property type="evidence" value="ECO:0007669"/>
    <property type="project" value="InterPro"/>
</dbReference>
<dbReference type="PRINTS" id="PR00035">
    <property type="entry name" value="HTHGNTR"/>
</dbReference>
<dbReference type="EMBL" id="FNDT01000001">
    <property type="protein sequence ID" value="SDH49158.1"/>
    <property type="molecule type" value="Genomic_DNA"/>
</dbReference>
<dbReference type="GO" id="GO:0003677">
    <property type="term" value="F:DNA binding"/>
    <property type="evidence" value="ECO:0007669"/>
    <property type="project" value="UniProtKB-KW"/>
</dbReference>
<dbReference type="AlphaFoldDB" id="A0A1G8CUM6"/>
<dbReference type="SMART" id="SM00895">
    <property type="entry name" value="FCD"/>
    <property type="match status" value="1"/>
</dbReference>
<dbReference type="InterPro" id="IPR008920">
    <property type="entry name" value="TF_FadR/GntR_C"/>
</dbReference>
<reference evidence="5 6" key="1">
    <citation type="submission" date="2016-10" db="EMBL/GenBank/DDBJ databases">
        <authorList>
            <person name="de Groot N.N."/>
        </authorList>
    </citation>
    <scope>NUCLEOTIDE SEQUENCE [LARGE SCALE GENOMIC DNA]</scope>
    <source>
        <strain evidence="5 6">NP_1H</strain>
    </source>
</reference>
<dbReference type="SMART" id="SM00345">
    <property type="entry name" value="HTH_GNTR"/>
    <property type="match status" value="1"/>
</dbReference>
<evidence type="ECO:0000313" key="5">
    <source>
        <dbReference type="EMBL" id="SDH49158.1"/>
    </source>
</evidence>
<keyword evidence="1" id="KW-0805">Transcription regulation</keyword>
<evidence type="ECO:0000259" key="4">
    <source>
        <dbReference type="PROSITE" id="PS50949"/>
    </source>
</evidence>
<accession>A0A1G8CUM6</accession>
<keyword evidence="3" id="KW-0804">Transcription</keyword>
<dbReference type="InterPro" id="IPR011711">
    <property type="entry name" value="GntR_C"/>
</dbReference>
<keyword evidence="2" id="KW-0238">DNA-binding</keyword>
<dbReference type="Gene3D" id="1.10.10.10">
    <property type="entry name" value="Winged helix-like DNA-binding domain superfamily/Winged helix DNA-binding domain"/>
    <property type="match status" value="1"/>
</dbReference>
<evidence type="ECO:0000256" key="1">
    <source>
        <dbReference type="ARBA" id="ARBA00023015"/>
    </source>
</evidence>
<evidence type="ECO:0000256" key="3">
    <source>
        <dbReference type="ARBA" id="ARBA00023163"/>
    </source>
</evidence>
<dbReference type="Pfam" id="PF00392">
    <property type="entry name" value="GntR"/>
    <property type="match status" value="1"/>
</dbReference>
<dbReference type="OrthoDB" id="3567645at2"/>
<dbReference type="PANTHER" id="PTHR43537">
    <property type="entry name" value="TRANSCRIPTIONAL REGULATOR, GNTR FAMILY"/>
    <property type="match status" value="1"/>
</dbReference>
<dbReference type="Proteomes" id="UP000199258">
    <property type="component" value="Unassembled WGS sequence"/>
</dbReference>
<keyword evidence="6" id="KW-1185">Reference proteome</keyword>
<protein>
    <submittedName>
        <fullName evidence="5">Transcriptional regulator, GntR family</fullName>
    </submittedName>
</protein>
<dbReference type="InterPro" id="IPR000524">
    <property type="entry name" value="Tscrpt_reg_HTH_GntR"/>
</dbReference>
<feature type="domain" description="HTH gntR-type" evidence="4">
    <location>
        <begin position="1"/>
        <end position="73"/>
    </location>
</feature>
<dbReference type="InterPro" id="IPR036390">
    <property type="entry name" value="WH_DNA-bd_sf"/>
</dbReference>
<dbReference type="STRING" id="335973.SAMN04488693_101390"/>
<name>A0A1G8CUM6_9MICC</name>
<dbReference type="SUPFAM" id="SSF48008">
    <property type="entry name" value="GntR ligand-binding domain-like"/>
    <property type="match status" value="1"/>
</dbReference>